<accession>A0ABW3NC38</accession>
<proteinExistence type="predicted"/>
<gene>
    <name evidence="1" type="ORF">ACFQ1Q_13295</name>
</gene>
<dbReference type="SUPFAM" id="SSF82171">
    <property type="entry name" value="DPP6 N-terminal domain-like"/>
    <property type="match status" value="1"/>
</dbReference>
<dbReference type="Proteomes" id="UP001597013">
    <property type="component" value="Unassembled WGS sequence"/>
</dbReference>
<evidence type="ECO:0008006" key="3">
    <source>
        <dbReference type="Google" id="ProtNLM"/>
    </source>
</evidence>
<evidence type="ECO:0000313" key="1">
    <source>
        <dbReference type="EMBL" id="MFD1064225.1"/>
    </source>
</evidence>
<reference evidence="2" key="1">
    <citation type="journal article" date="2019" name="Int. J. Syst. Evol. Microbiol.">
        <title>The Global Catalogue of Microorganisms (GCM) 10K type strain sequencing project: providing services to taxonomists for standard genome sequencing and annotation.</title>
        <authorList>
            <consortium name="The Broad Institute Genomics Platform"/>
            <consortium name="The Broad Institute Genome Sequencing Center for Infectious Disease"/>
            <person name="Wu L."/>
            <person name="Ma J."/>
        </authorList>
    </citation>
    <scope>NUCLEOTIDE SEQUENCE [LARGE SCALE GENOMIC DNA]</scope>
    <source>
        <strain evidence="2">CCUG 62215</strain>
    </source>
</reference>
<dbReference type="Pfam" id="PF07676">
    <property type="entry name" value="PD40"/>
    <property type="match status" value="2"/>
</dbReference>
<comment type="caution">
    <text evidence="1">The sequence shown here is derived from an EMBL/GenBank/DDBJ whole genome shotgun (WGS) entry which is preliminary data.</text>
</comment>
<dbReference type="InterPro" id="IPR011659">
    <property type="entry name" value="WD40"/>
</dbReference>
<dbReference type="RefSeq" id="WP_386132440.1">
    <property type="nucleotide sequence ID" value="NZ_JBHTJL010000016.1"/>
</dbReference>
<dbReference type="EMBL" id="JBHTJL010000016">
    <property type="protein sequence ID" value="MFD1064225.1"/>
    <property type="molecule type" value="Genomic_DNA"/>
</dbReference>
<dbReference type="InterPro" id="IPR011042">
    <property type="entry name" value="6-blade_b-propeller_TolB-like"/>
</dbReference>
<keyword evidence="2" id="KW-1185">Reference proteome</keyword>
<sequence>MFLAFSVSAQNLKVKNVKINNGLNHFAPVMSNGKIYFSQNKLNHRGKPIKTRMNTYVYTLNKANVDTQGEISNVEPVSRTKLGFTNMSVATFTKDGRYMYFTTNSDEIGENRRKEYNTFNLQIHRAEYVEGKGWTNEIELPFLDKEYSFAHPTLSPDEKTLYFVSNYKGAKGRTDIFKVSIFGHKNYGDPERLGDEINSTRTELFPFVSHENKMYFSSNRDGGNGGYDIYSFDLENTDTSQKPVLLPEPINSIGEDFSFYLMEDCNRGFFTSRRRGGKGDDDIYFFTGFQSSKPVLNLAD</sequence>
<organism evidence="1 2">
    <name type="scientific">Winogradskyella litorisediminis</name>
    <dbReference type="NCBI Taxonomy" id="1156618"/>
    <lineage>
        <taxon>Bacteria</taxon>
        <taxon>Pseudomonadati</taxon>
        <taxon>Bacteroidota</taxon>
        <taxon>Flavobacteriia</taxon>
        <taxon>Flavobacteriales</taxon>
        <taxon>Flavobacteriaceae</taxon>
        <taxon>Winogradskyella</taxon>
    </lineage>
</organism>
<protein>
    <recommendedName>
        <fullName evidence="3">WD40-like Beta Propeller Repeat</fullName>
    </recommendedName>
</protein>
<name>A0ABW3NC38_9FLAO</name>
<evidence type="ECO:0000313" key="2">
    <source>
        <dbReference type="Proteomes" id="UP001597013"/>
    </source>
</evidence>
<dbReference type="Gene3D" id="2.120.10.30">
    <property type="entry name" value="TolB, C-terminal domain"/>
    <property type="match status" value="1"/>
</dbReference>